<dbReference type="InterPro" id="IPR011110">
    <property type="entry name" value="Reg_prop"/>
</dbReference>
<keyword evidence="1" id="KW-0732">Signal</keyword>
<evidence type="ECO:0008006" key="3">
    <source>
        <dbReference type="Google" id="ProtNLM"/>
    </source>
</evidence>
<evidence type="ECO:0000313" key="2">
    <source>
        <dbReference type="EMBL" id="SBW06271.1"/>
    </source>
</evidence>
<evidence type="ECO:0000256" key="1">
    <source>
        <dbReference type="SAM" id="SignalP"/>
    </source>
</evidence>
<reference evidence="2" key="1">
    <citation type="submission" date="2016-04" db="EMBL/GenBank/DDBJ databases">
        <authorList>
            <person name="Evans L.H."/>
            <person name="Alamgir A."/>
            <person name="Owens N."/>
            <person name="Weber N.D."/>
            <person name="Virtaneva K."/>
            <person name="Barbian K."/>
            <person name="Babar A."/>
            <person name="Rosenke K."/>
        </authorList>
    </citation>
    <scope>NUCLEOTIDE SEQUENCE</scope>
    <source>
        <strain evidence="2">86-1</strain>
    </source>
</reference>
<proteinExistence type="predicted"/>
<dbReference type="Pfam" id="PF07494">
    <property type="entry name" value="Reg_prop"/>
    <property type="match status" value="3"/>
</dbReference>
<accession>A0A212K3I5</accession>
<feature type="signal peptide" evidence="1">
    <location>
        <begin position="1"/>
        <end position="19"/>
    </location>
</feature>
<protein>
    <recommendedName>
        <fullName evidence="3">Two component regulator propeller</fullName>
    </recommendedName>
</protein>
<sequence length="309" mass="34752">MKKLFIISCLLFICAYIQAQWTNIQIEPGMSPKNDIISICFDKQGTMWVATSYGVYKEENGQWKPQGVEDIYAQTLYIGRDETVWAGVWGGGVFRNKQGETWENVKEASVSISTNAIVETGKDHLWIGTWDKGLLMYDGKKWINYKAVEVPIGDNSILSLAADDNKIWIGTYHGLSSFDGKNWKLYNRDNSPLPDNDIYSLHAGKNGLWIGTCNGLAFLQKGNWTAYPKGKNGISGDVILSVKEDIKGNVWVGTNKGLTVFNDTKWKTYTMENSNLLENRIQTITIHDNKIYIGTSLGISMLNLSEFAY</sequence>
<dbReference type="RefSeq" id="WP_296943982.1">
    <property type="nucleotide sequence ID" value="NZ_LT599032.1"/>
</dbReference>
<dbReference type="SUPFAM" id="SSF63829">
    <property type="entry name" value="Calcium-dependent phosphotriesterase"/>
    <property type="match status" value="1"/>
</dbReference>
<organism evidence="2">
    <name type="scientific">uncultured Dysgonomonas sp</name>
    <dbReference type="NCBI Taxonomy" id="206096"/>
    <lineage>
        <taxon>Bacteria</taxon>
        <taxon>Pseudomonadati</taxon>
        <taxon>Bacteroidota</taxon>
        <taxon>Bacteroidia</taxon>
        <taxon>Bacteroidales</taxon>
        <taxon>Dysgonomonadaceae</taxon>
        <taxon>Dysgonomonas</taxon>
        <taxon>environmental samples</taxon>
    </lineage>
</organism>
<feature type="chain" id="PRO_5013347139" description="Two component regulator propeller" evidence="1">
    <location>
        <begin position="20"/>
        <end position="309"/>
    </location>
</feature>
<name>A0A212K3I5_9BACT</name>
<gene>
    <name evidence="2" type="ORF">KL86DYS1_31330</name>
</gene>
<dbReference type="EMBL" id="FLUM01000003">
    <property type="protein sequence ID" value="SBW06271.1"/>
    <property type="molecule type" value="Genomic_DNA"/>
</dbReference>
<dbReference type="Gene3D" id="2.130.10.10">
    <property type="entry name" value="YVTN repeat-like/Quinoprotein amine dehydrogenase"/>
    <property type="match status" value="2"/>
</dbReference>
<dbReference type="InterPro" id="IPR015943">
    <property type="entry name" value="WD40/YVTN_repeat-like_dom_sf"/>
</dbReference>
<dbReference type="AlphaFoldDB" id="A0A212K3I5"/>